<protein>
    <submittedName>
        <fullName evidence="2">Uncharacterized protein</fullName>
    </submittedName>
</protein>
<reference evidence="2 3" key="1">
    <citation type="submission" date="2020-08" db="EMBL/GenBank/DDBJ databases">
        <title>Genomic Encyclopedia of Archaeal and Bacterial Type Strains, Phase II (KMG-II): from individual species to whole genera.</title>
        <authorList>
            <person name="Goeker M."/>
        </authorList>
    </citation>
    <scope>NUCLEOTIDE SEQUENCE [LARGE SCALE GENOMIC DNA]</scope>
    <source>
        <strain evidence="2 3">DSM 23288</strain>
    </source>
</reference>
<keyword evidence="3" id="KW-1185">Reference proteome</keyword>
<evidence type="ECO:0000256" key="1">
    <source>
        <dbReference type="SAM" id="MobiDB-lite"/>
    </source>
</evidence>
<feature type="compositionally biased region" description="Basic and acidic residues" evidence="1">
    <location>
        <begin position="167"/>
        <end position="182"/>
    </location>
</feature>
<comment type="caution">
    <text evidence="2">The sequence shown here is derived from an EMBL/GenBank/DDBJ whole genome shotgun (WGS) entry which is preliminary data.</text>
</comment>
<dbReference type="Proteomes" id="UP000585272">
    <property type="component" value="Unassembled WGS sequence"/>
</dbReference>
<sequence length="189" mass="21143">MSEQREAQQVNYQTIRLSKGKHAAPSEGACVMELASMLAGEPFSDRPAAACPVIGGFLRAYNDRIDEERRQDLYRYASMVVGSRGSAEIERAREQRCLEWAEERKRERSRPLRWVTRASPAVVDRRLGLDAAGTYAARSIRRHTDRTHAAALALVDELLAMGRDERTVRDAKRTGRAADKPHAATSHLG</sequence>
<organism evidence="2 3">
    <name type="scientific">Conexibacter arvalis</name>
    <dbReference type="NCBI Taxonomy" id="912552"/>
    <lineage>
        <taxon>Bacteria</taxon>
        <taxon>Bacillati</taxon>
        <taxon>Actinomycetota</taxon>
        <taxon>Thermoleophilia</taxon>
        <taxon>Solirubrobacterales</taxon>
        <taxon>Conexibacteraceae</taxon>
        <taxon>Conexibacter</taxon>
    </lineage>
</organism>
<dbReference type="AlphaFoldDB" id="A0A840IKX9"/>
<dbReference type="EMBL" id="JACHNU010000008">
    <property type="protein sequence ID" value="MBB4664598.1"/>
    <property type="molecule type" value="Genomic_DNA"/>
</dbReference>
<evidence type="ECO:0000313" key="3">
    <source>
        <dbReference type="Proteomes" id="UP000585272"/>
    </source>
</evidence>
<feature type="region of interest" description="Disordered" evidence="1">
    <location>
        <begin position="167"/>
        <end position="189"/>
    </location>
</feature>
<dbReference type="RefSeq" id="WP_183344782.1">
    <property type="nucleotide sequence ID" value="NZ_JACHNU010000008.1"/>
</dbReference>
<name>A0A840IKX9_9ACTN</name>
<accession>A0A840IKX9</accession>
<evidence type="ECO:0000313" key="2">
    <source>
        <dbReference type="EMBL" id="MBB4664598.1"/>
    </source>
</evidence>
<gene>
    <name evidence="2" type="ORF">BDZ31_004213</name>
</gene>
<proteinExistence type="predicted"/>